<dbReference type="PANTHER" id="PTHR31190:SF102">
    <property type="entry name" value="AP2_ERF DOMAIN-CONTAINING PROTEIN"/>
    <property type="match status" value="1"/>
</dbReference>
<comment type="caution">
    <text evidence="8">The sequence shown here is derived from an EMBL/GenBank/DDBJ whole genome shotgun (WGS) entry which is preliminary data.</text>
</comment>
<dbReference type="CDD" id="cd00018">
    <property type="entry name" value="AP2"/>
    <property type="match status" value="1"/>
</dbReference>
<evidence type="ECO:0000256" key="2">
    <source>
        <dbReference type="ARBA" id="ARBA00023015"/>
    </source>
</evidence>
<dbReference type="EMBL" id="VEPZ02001057">
    <property type="protein sequence ID" value="KAE8696932.1"/>
    <property type="molecule type" value="Genomic_DNA"/>
</dbReference>
<comment type="similarity">
    <text evidence="6">Belongs to the AP2/ERF transcription factor family. ERF subfamily.</text>
</comment>
<dbReference type="InterPro" id="IPR016177">
    <property type="entry name" value="DNA-bd_dom_sf"/>
</dbReference>
<feature type="domain" description="AP2/ERF" evidence="7">
    <location>
        <begin position="76"/>
        <end position="134"/>
    </location>
</feature>
<dbReference type="Pfam" id="PF00847">
    <property type="entry name" value="AP2"/>
    <property type="match status" value="1"/>
</dbReference>
<keyword evidence="4" id="KW-0804">Transcription</keyword>
<accession>A0A6A3A0S2</accession>
<keyword evidence="5" id="KW-0539">Nucleus</keyword>
<dbReference type="AlphaFoldDB" id="A0A6A3A0S2"/>
<dbReference type="SUPFAM" id="SSF54171">
    <property type="entry name" value="DNA-binding domain"/>
    <property type="match status" value="1"/>
</dbReference>
<name>A0A6A3A0S2_HIBSY</name>
<keyword evidence="3" id="KW-0238">DNA-binding</keyword>
<proteinExistence type="inferred from homology"/>
<evidence type="ECO:0000256" key="4">
    <source>
        <dbReference type="ARBA" id="ARBA00023163"/>
    </source>
</evidence>
<evidence type="ECO:0000256" key="1">
    <source>
        <dbReference type="ARBA" id="ARBA00004123"/>
    </source>
</evidence>
<gene>
    <name evidence="8" type="ORF">F3Y22_tig00110637pilonHSYRG00279</name>
</gene>
<evidence type="ECO:0000256" key="3">
    <source>
        <dbReference type="ARBA" id="ARBA00023125"/>
    </source>
</evidence>
<dbReference type="Proteomes" id="UP000436088">
    <property type="component" value="Unassembled WGS sequence"/>
</dbReference>
<dbReference type="PRINTS" id="PR00367">
    <property type="entry name" value="ETHRSPELEMNT"/>
</dbReference>
<dbReference type="GO" id="GO:0003677">
    <property type="term" value="F:DNA binding"/>
    <property type="evidence" value="ECO:0007669"/>
    <property type="project" value="UniProtKB-KW"/>
</dbReference>
<sequence length="138" mass="15783">MYCDSSFEFDLSLLESIRRHLLEDEPDDDAIIVDQRINFDQLFDAPKEKVSVHNNITSPGFGTTSQKTHAPPKKAHYRGVRRRPWGTYAAEIRDLKRKGARVWLGTYETPEDAALAYDRAAFKMRGSKAKLNFSHLIG</sequence>
<evidence type="ECO:0000259" key="7">
    <source>
        <dbReference type="PROSITE" id="PS51032"/>
    </source>
</evidence>
<dbReference type="Gene3D" id="3.30.730.10">
    <property type="entry name" value="AP2/ERF domain"/>
    <property type="match status" value="1"/>
</dbReference>
<reference evidence="8" key="1">
    <citation type="submission" date="2019-09" db="EMBL/GenBank/DDBJ databases">
        <title>Draft genome information of white flower Hibiscus syriacus.</title>
        <authorList>
            <person name="Kim Y.-M."/>
        </authorList>
    </citation>
    <scope>NUCLEOTIDE SEQUENCE [LARGE SCALE GENOMIC DNA]</scope>
    <source>
        <strain evidence="8">YM2019G1</strain>
    </source>
</reference>
<dbReference type="InterPro" id="IPR036955">
    <property type="entry name" value="AP2/ERF_dom_sf"/>
</dbReference>
<keyword evidence="2" id="KW-0805">Transcription regulation</keyword>
<dbReference type="PANTHER" id="PTHR31190">
    <property type="entry name" value="DNA-BINDING DOMAIN"/>
    <property type="match status" value="1"/>
</dbReference>
<evidence type="ECO:0000256" key="5">
    <source>
        <dbReference type="ARBA" id="ARBA00023242"/>
    </source>
</evidence>
<dbReference type="InterPro" id="IPR001471">
    <property type="entry name" value="AP2/ERF_dom"/>
</dbReference>
<dbReference type="PROSITE" id="PS51032">
    <property type="entry name" value="AP2_ERF"/>
    <property type="match status" value="1"/>
</dbReference>
<evidence type="ECO:0000313" key="8">
    <source>
        <dbReference type="EMBL" id="KAE8696932.1"/>
    </source>
</evidence>
<protein>
    <submittedName>
        <fullName evidence="8">Ethylene-responsive transcription factor 2</fullName>
    </submittedName>
</protein>
<dbReference type="GO" id="GO:0009873">
    <property type="term" value="P:ethylene-activated signaling pathway"/>
    <property type="evidence" value="ECO:0007669"/>
    <property type="project" value="InterPro"/>
</dbReference>
<evidence type="ECO:0000256" key="6">
    <source>
        <dbReference type="ARBA" id="ARBA00024343"/>
    </source>
</evidence>
<dbReference type="GO" id="GO:0005634">
    <property type="term" value="C:nucleus"/>
    <property type="evidence" value="ECO:0007669"/>
    <property type="project" value="UniProtKB-SubCell"/>
</dbReference>
<dbReference type="GO" id="GO:0003700">
    <property type="term" value="F:DNA-binding transcription factor activity"/>
    <property type="evidence" value="ECO:0007669"/>
    <property type="project" value="InterPro"/>
</dbReference>
<dbReference type="InterPro" id="IPR044808">
    <property type="entry name" value="ERF_plant"/>
</dbReference>
<keyword evidence="9" id="KW-1185">Reference proteome</keyword>
<dbReference type="FunFam" id="3.30.730.10:FF:000001">
    <property type="entry name" value="Ethylene-responsive transcription factor 2"/>
    <property type="match status" value="1"/>
</dbReference>
<comment type="subcellular location">
    <subcellularLocation>
        <location evidence="1">Nucleus</location>
    </subcellularLocation>
</comment>
<organism evidence="8 9">
    <name type="scientific">Hibiscus syriacus</name>
    <name type="common">Rose of Sharon</name>
    <dbReference type="NCBI Taxonomy" id="106335"/>
    <lineage>
        <taxon>Eukaryota</taxon>
        <taxon>Viridiplantae</taxon>
        <taxon>Streptophyta</taxon>
        <taxon>Embryophyta</taxon>
        <taxon>Tracheophyta</taxon>
        <taxon>Spermatophyta</taxon>
        <taxon>Magnoliopsida</taxon>
        <taxon>eudicotyledons</taxon>
        <taxon>Gunneridae</taxon>
        <taxon>Pentapetalae</taxon>
        <taxon>rosids</taxon>
        <taxon>malvids</taxon>
        <taxon>Malvales</taxon>
        <taxon>Malvaceae</taxon>
        <taxon>Malvoideae</taxon>
        <taxon>Hibiscus</taxon>
    </lineage>
</organism>
<dbReference type="SMART" id="SM00380">
    <property type="entry name" value="AP2"/>
    <property type="match status" value="1"/>
</dbReference>
<evidence type="ECO:0000313" key="9">
    <source>
        <dbReference type="Proteomes" id="UP000436088"/>
    </source>
</evidence>